<evidence type="ECO:0000256" key="3">
    <source>
        <dbReference type="ARBA" id="ARBA00004798"/>
    </source>
</evidence>
<dbReference type="InterPro" id="IPR006124">
    <property type="entry name" value="Metalloenzyme"/>
</dbReference>
<name>A0A2M6WM50_9BACT</name>
<dbReference type="InterPro" id="IPR017850">
    <property type="entry name" value="Alkaline_phosphatase_core_sf"/>
</dbReference>
<evidence type="ECO:0000256" key="12">
    <source>
        <dbReference type="PIRSR" id="PIRSR001492-2"/>
    </source>
</evidence>
<evidence type="ECO:0000256" key="4">
    <source>
        <dbReference type="ARBA" id="ARBA00008819"/>
    </source>
</evidence>
<dbReference type="GO" id="GO:0006096">
    <property type="term" value="P:glycolytic process"/>
    <property type="evidence" value="ECO:0007669"/>
    <property type="project" value="UniProtKB-UniRule"/>
</dbReference>
<feature type="binding site" evidence="9 12">
    <location>
        <position position="191"/>
    </location>
    <ligand>
        <name>substrate</name>
    </ligand>
</feature>
<dbReference type="Pfam" id="PF06415">
    <property type="entry name" value="iPGM_N"/>
    <property type="match status" value="1"/>
</dbReference>
<sequence length="525" mass="57565">MIPKPVVLIILDGWGIAPPYAGNAITQAKLPNFTELASHYPAMALSAAGEAVGLPWGQMGNSEVGHLNLGAGRIVYQDLPRINKSISDDSFFSNAALLGAVGHVKKNKSKLHLMGLISNGGVHAAVEHLIALLTLAGRNELAEVYLHLFLDGRDMPYNSGRQMILDVNKSIAECKIGKIATVVGRFYAMDRDNNWERTAKAYQAIAQGKSERTFKSAIEAIDFYYGKKIYDEELPPSVIVDNGKPIATVKDGDAVIFFNFRGDRARQLTKSFVLPGFNKFFREKNILNLCFVALTEYEKSLPMQVAFLPEDVVNALGQVIADAGLKQLRLAETEKYAHVTYFFNGGKEDLYKGEKRIVVPSSRVESYADEPKMSSPEITANLIKEINKDVYDFILVNYANADMVAHTGNMDATVSALEYLDKFLGEIAKIILTHAGVMIITADHGNAEELFNMQTGSIDKEHSTNPVPLIVIGQDYEGKNLGKEDVIGADLSLLKTQGILADVAPTILKIMSLPKPKEMTGRSLI</sequence>
<comment type="similarity">
    <text evidence="4 9">Belongs to the BPG-independent phosphoglycerate mutase family.</text>
</comment>
<dbReference type="HAMAP" id="MF_01038">
    <property type="entry name" value="GpmI"/>
    <property type="match status" value="1"/>
</dbReference>
<feature type="binding site" evidence="9 13">
    <location>
        <position position="462"/>
    </location>
    <ligand>
        <name>Mn(2+)</name>
        <dbReference type="ChEBI" id="CHEBI:29035"/>
        <label>1</label>
    </ligand>
</feature>
<comment type="function">
    <text evidence="2 9">Catalyzes the interconversion of 2-phosphoglycerate and 3-phosphoglycerate.</text>
</comment>
<evidence type="ECO:0000256" key="6">
    <source>
        <dbReference type="ARBA" id="ARBA00023152"/>
    </source>
</evidence>
<evidence type="ECO:0000256" key="10">
    <source>
        <dbReference type="NCBIfam" id="TIGR01307"/>
    </source>
</evidence>
<dbReference type="PIRSF" id="PIRSF001492">
    <property type="entry name" value="IPGAM"/>
    <property type="match status" value="1"/>
</dbReference>
<evidence type="ECO:0000256" key="8">
    <source>
        <dbReference type="ARBA" id="ARBA00023235"/>
    </source>
</evidence>
<feature type="binding site" evidence="9 12">
    <location>
        <position position="185"/>
    </location>
    <ligand>
        <name>substrate</name>
    </ligand>
</feature>
<dbReference type="GO" id="GO:0005829">
    <property type="term" value="C:cytosol"/>
    <property type="evidence" value="ECO:0007669"/>
    <property type="project" value="TreeGrafter"/>
</dbReference>
<evidence type="ECO:0000256" key="11">
    <source>
        <dbReference type="PIRSR" id="PIRSR001492-1"/>
    </source>
</evidence>
<feature type="active site" description="Phosphoserine intermediate" evidence="9 11">
    <location>
        <position position="62"/>
    </location>
</feature>
<keyword evidence="6 9" id="KW-0324">Glycolysis</keyword>
<dbReference type="InterPro" id="IPR036646">
    <property type="entry name" value="PGAM_B_sf"/>
</dbReference>
<dbReference type="CDD" id="cd16010">
    <property type="entry name" value="iPGM"/>
    <property type="match status" value="1"/>
</dbReference>
<dbReference type="InterPro" id="IPR011258">
    <property type="entry name" value="BPG-indep_PGM_N"/>
</dbReference>
<dbReference type="SUPFAM" id="SSF64158">
    <property type="entry name" value="2,3-Bisphosphoglycerate-independent phosphoglycerate mutase, substrate-binding domain"/>
    <property type="match status" value="1"/>
</dbReference>
<dbReference type="GO" id="GO:0004619">
    <property type="term" value="F:phosphoglycerate mutase activity"/>
    <property type="evidence" value="ECO:0007669"/>
    <property type="project" value="UniProtKB-UniRule"/>
</dbReference>
<comment type="pathway">
    <text evidence="3 9">Carbohydrate degradation; glycolysis; pyruvate from D-glyceraldehyde 3-phosphate: step 3/5.</text>
</comment>
<comment type="caution">
    <text evidence="16">The sequence shown here is derived from an EMBL/GenBank/DDBJ whole genome shotgun (WGS) entry which is preliminary data.</text>
</comment>
<feature type="binding site" evidence="9 13">
    <location>
        <position position="443"/>
    </location>
    <ligand>
        <name>Mn(2+)</name>
        <dbReference type="ChEBI" id="CHEBI:29035"/>
        <label>2</label>
    </ligand>
</feature>
<evidence type="ECO:0000259" key="14">
    <source>
        <dbReference type="Pfam" id="PF01676"/>
    </source>
</evidence>
<feature type="domain" description="Metalloenzyme" evidence="14">
    <location>
        <begin position="4"/>
        <end position="514"/>
    </location>
</feature>
<dbReference type="SUPFAM" id="SSF53649">
    <property type="entry name" value="Alkaline phosphatase-like"/>
    <property type="match status" value="1"/>
</dbReference>
<dbReference type="GO" id="GO:0030145">
    <property type="term" value="F:manganese ion binding"/>
    <property type="evidence" value="ECO:0007669"/>
    <property type="project" value="UniProtKB-UniRule"/>
</dbReference>
<keyword evidence="7 9" id="KW-0464">Manganese</keyword>
<dbReference type="Proteomes" id="UP000229335">
    <property type="component" value="Unassembled WGS sequence"/>
</dbReference>
<dbReference type="PANTHER" id="PTHR31637">
    <property type="entry name" value="2,3-BISPHOSPHOGLYCERATE-INDEPENDENT PHOSPHOGLYCERATE MUTASE"/>
    <property type="match status" value="1"/>
</dbReference>
<feature type="binding site" evidence="9 12">
    <location>
        <position position="335"/>
    </location>
    <ligand>
        <name>substrate</name>
    </ligand>
</feature>
<proteinExistence type="inferred from homology"/>
<feature type="binding site" evidence="9 13">
    <location>
        <position position="62"/>
    </location>
    <ligand>
        <name>Mn(2+)</name>
        <dbReference type="ChEBI" id="CHEBI:29035"/>
        <label>2</label>
    </ligand>
</feature>
<evidence type="ECO:0000256" key="7">
    <source>
        <dbReference type="ARBA" id="ARBA00023211"/>
    </source>
</evidence>
<feature type="binding site" evidence="9 12">
    <location>
        <begin position="153"/>
        <end position="154"/>
    </location>
    <ligand>
        <name>substrate</name>
    </ligand>
</feature>
<dbReference type="Gene3D" id="3.40.1450.10">
    <property type="entry name" value="BPG-independent phosphoglycerate mutase, domain B"/>
    <property type="match status" value="1"/>
</dbReference>
<dbReference type="EC" id="5.4.2.12" evidence="9 10"/>
<comment type="subunit">
    <text evidence="9">Monomer.</text>
</comment>
<dbReference type="GO" id="GO:0006007">
    <property type="term" value="P:glucose catabolic process"/>
    <property type="evidence" value="ECO:0007669"/>
    <property type="project" value="InterPro"/>
</dbReference>
<protein>
    <recommendedName>
        <fullName evidence="9 10">2,3-bisphosphoglycerate-independent phosphoglycerate mutase</fullName>
        <shortName evidence="9">BPG-independent PGAM</shortName>
        <shortName evidence="9">Phosphoglyceromutase</shortName>
        <shortName evidence="9">iPGM</shortName>
        <ecNumber evidence="9 10">5.4.2.12</ecNumber>
    </recommendedName>
</protein>
<dbReference type="EMBL" id="PFAS01000036">
    <property type="protein sequence ID" value="PIT93846.1"/>
    <property type="molecule type" value="Genomic_DNA"/>
</dbReference>
<organism evidence="16 17">
    <name type="scientific">Candidatus Falkowbacteria bacterium CG10_big_fil_rev_8_21_14_0_10_43_11</name>
    <dbReference type="NCBI Taxonomy" id="1974568"/>
    <lineage>
        <taxon>Bacteria</taxon>
        <taxon>Candidatus Falkowiibacteriota</taxon>
    </lineage>
</organism>
<feature type="binding site" evidence="9 13">
    <location>
        <position position="12"/>
    </location>
    <ligand>
        <name>Mn(2+)</name>
        <dbReference type="ChEBI" id="CHEBI:29035"/>
        <label>2</label>
    </ligand>
</feature>
<evidence type="ECO:0000256" key="13">
    <source>
        <dbReference type="PIRSR" id="PIRSR001492-3"/>
    </source>
</evidence>
<keyword evidence="5 9" id="KW-0479">Metal-binding</keyword>
<comment type="catalytic activity">
    <reaction evidence="1 9">
        <text>(2R)-2-phosphoglycerate = (2R)-3-phosphoglycerate</text>
        <dbReference type="Rhea" id="RHEA:15901"/>
        <dbReference type="ChEBI" id="CHEBI:58272"/>
        <dbReference type="ChEBI" id="CHEBI:58289"/>
        <dbReference type="EC" id="5.4.2.12"/>
    </reaction>
</comment>
<feature type="binding site" evidence="9 13">
    <location>
        <position position="406"/>
    </location>
    <ligand>
        <name>Mn(2+)</name>
        <dbReference type="ChEBI" id="CHEBI:29035"/>
        <label>1</label>
    </ligand>
</feature>
<evidence type="ECO:0000313" key="17">
    <source>
        <dbReference type="Proteomes" id="UP000229335"/>
    </source>
</evidence>
<reference evidence="17" key="1">
    <citation type="submission" date="2017-09" db="EMBL/GenBank/DDBJ databases">
        <title>Depth-based differentiation of microbial function through sediment-hosted aquifers and enrichment of novel symbionts in the deep terrestrial subsurface.</title>
        <authorList>
            <person name="Probst A.J."/>
            <person name="Ladd B."/>
            <person name="Jarett J.K."/>
            <person name="Geller-Mcgrath D.E."/>
            <person name="Sieber C.M.K."/>
            <person name="Emerson J.B."/>
            <person name="Anantharaman K."/>
            <person name="Thomas B.C."/>
            <person name="Malmstrom R."/>
            <person name="Stieglmeier M."/>
            <person name="Klingl A."/>
            <person name="Woyke T."/>
            <person name="Ryan C.M."/>
            <person name="Banfield J.F."/>
        </authorList>
    </citation>
    <scope>NUCLEOTIDE SEQUENCE [LARGE SCALE GENOMIC DNA]</scope>
</reference>
<dbReference type="NCBIfam" id="TIGR01307">
    <property type="entry name" value="pgm_bpd_ind"/>
    <property type="match status" value="1"/>
</dbReference>
<evidence type="ECO:0000256" key="1">
    <source>
        <dbReference type="ARBA" id="ARBA00000370"/>
    </source>
</evidence>
<dbReference type="UniPathway" id="UPA00109">
    <property type="reaction ID" value="UER00186"/>
</dbReference>
<comment type="cofactor">
    <cofactor evidence="9">
        <name>Mn(2+)</name>
        <dbReference type="ChEBI" id="CHEBI:29035"/>
    </cofactor>
    <text evidence="9">Binds 2 manganese ions per subunit.</text>
</comment>
<dbReference type="FunFam" id="3.40.1450.10:FF:000002">
    <property type="entry name" value="2,3-bisphosphoglycerate-independent phosphoglycerate mutase"/>
    <property type="match status" value="1"/>
</dbReference>
<evidence type="ECO:0000313" key="16">
    <source>
        <dbReference type="EMBL" id="PIT93846.1"/>
    </source>
</evidence>
<dbReference type="Gene3D" id="3.40.720.10">
    <property type="entry name" value="Alkaline Phosphatase, subunit A"/>
    <property type="match status" value="1"/>
</dbReference>
<accession>A0A2M6WM50</accession>
<feature type="domain" description="BPG-independent PGAM N-terminal" evidence="15">
    <location>
        <begin position="82"/>
        <end position="299"/>
    </location>
</feature>
<feature type="binding site" evidence="9 12">
    <location>
        <begin position="261"/>
        <end position="264"/>
    </location>
    <ligand>
        <name>substrate</name>
    </ligand>
</feature>
<dbReference type="InterPro" id="IPR005995">
    <property type="entry name" value="Pgm_bpd_ind"/>
</dbReference>
<feature type="binding site" evidence="9 13">
    <location>
        <position position="444"/>
    </location>
    <ligand>
        <name>Mn(2+)</name>
        <dbReference type="ChEBI" id="CHEBI:29035"/>
        <label>2</label>
    </ligand>
</feature>
<evidence type="ECO:0000256" key="2">
    <source>
        <dbReference type="ARBA" id="ARBA00002315"/>
    </source>
</evidence>
<gene>
    <name evidence="9" type="primary">gpmI</name>
    <name evidence="16" type="ORF">COU00_02220</name>
</gene>
<feature type="binding site" evidence="9 13">
    <location>
        <position position="402"/>
    </location>
    <ligand>
        <name>Mn(2+)</name>
        <dbReference type="ChEBI" id="CHEBI:29035"/>
        <label>1</label>
    </ligand>
</feature>
<keyword evidence="8 9" id="KW-0413">Isomerase</keyword>
<dbReference type="Pfam" id="PF01676">
    <property type="entry name" value="Metalloenzyme"/>
    <property type="match status" value="1"/>
</dbReference>
<dbReference type="AlphaFoldDB" id="A0A2M6WM50"/>
<feature type="binding site" evidence="9 12">
    <location>
        <position position="123"/>
    </location>
    <ligand>
        <name>substrate</name>
    </ligand>
</feature>
<dbReference type="PANTHER" id="PTHR31637:SF0">
    <property type="entry name" value="2,3-BISPHOSPHOGLYCERATE-INDEPENDENT PHOSPHOGLYCERATE MUTASE"/>
    <property type="match status" value="1"/>
</dbReference>
<evidence type="ECO:0000256" key="9">
    <source>
        <dbReference type="HAMAP-Rule" id="MF_01038"/>
    </source>
</evidence>
<evidence type="ECO:0000256" key="5">
    <source>
        <dbReference type="ARBA" id="ARBA00022723"/>
    </source>
</evidence>
<evidence type="ECO:0000259" key="15">
    <source>
        <dbReference type="Pfam" id="PF06415"/>
    </source>
</evidence>